<keyword evidence="3" id="KW-1185">Reference proteome</keyword>
<dbReference type="CDD" id="cd00077">
    <property type="entry name" value="HDc"/>
    <property type="match status" value="1"/>
</dbReference>
<evidence type="ECO:0000313" key="2">
    <source>
        <dbReference type="EMBL" id="MFC3886289.1"/>
    </source>
</evidence>
<proteinExistence type="predicted"/>
<reference evidence="3" key="1">
    <citation type="journal article" date="2019" name="Int. J. Syst. Evol. Microbiol.">
        <title>The Global Catalogue of Microorganisms (GCM) 10K type strain sequencing project: providing services to taxonomists for standard genome sequencing and annotation.</title>
        <authorList>
            <consortium name="The Broad Institute Genomics Platform"/>
            <consortium name="The Broad Institute Genome Sequencing Center for Infectious Disease"/>
            <person name="Wu L."/>
            <person name="Ma J."/>
        </authorList>
    </citation>
    <scope>NUCLEOTIDE SEQUENCE [LARGE SCALE GENOMIC DNA]</scope>
    <source>
        <strain evidence="3">CCUG 61889</strain>
    </source>
</reference>
<dbReference type="GO" id="GO:0016787">
    <property type="term" value="F:hydrolase activity"/>
    <property type="evidence" value="ECO:0007669"/>
    <property type="project" value="UniProtKB-KW"/>
</dbReference>
<dbReference type="EMBL" id="JBHRZT010000073">
    <property type="protein sequence ID" value="MFC3886289.1"/>
    <property type="molecule type" value="Genomic_DNA"/>
</dbReference>
<organism evidence="2 3">
    <name type="scientific">Bacillus songklensis</name>
    <dbReference type="NCBI Taxonomy" id="1069116"/>
    <lineage>
        <taxon>Bacteria</taxon>
        <taxon>Bacillati</taxon>
        <taxon>Bacillota</taxon>
        <taxon>Bacilli</taxon>
        <taxon>Bacillales</taxon>
        <taxon>Bacillaceae</taxon>
        <taxon>Bacillus</taxon>
    </lineage>
</organism>
<feature type="domain" description="HD-GYP" evidence="1">
    <location>
        <begin position="117"/>
        <end position="313"/>
    </location>
</feature>
<dbReference type="InterPro" id="IPR003607">
    <property type="entry name" value="HD/PDEase_dom"/>
</dbReference>
<dbReference type="PANTHER" id="PTHR43155:SF2">
    <property type="entry name" value="CYCLIC DI-GMP PHOSPHODIESTERASE PA4108"/>
    <property type="match status" value="1"/>
</dbReference>
<protein>
    <submittedName>
        <fullName evidence="2">HD-GYP domain-containing protein</fullName>
        <ecNumber evidence="2">3.1.4.-</ecNumber>
    </submittedName>
</protein>
<dbReference type="Pfam" id="PF13487">
    <property type="entry name" value="HD_5"/>
    <property type="match status" value="1"/>
</dbReference>
<gene>
    <name evidence="2" type="ORF">ACFOU2_23490</name>
</gene>
<dbReference type="SMART" id="SM00471">
    <property type="entry name" value="HDc"/>
    <property type="match status" value="1"/>
</dbReference>
<dbReference type="Proteomes" id="UP001595752">
    <property type="component" value="Unassembled WGS sequence"/>
</dbReference>
<comment type="caution">
    <text evidence="2">The sequence shown here is derived from an EMBL/GenBank/DDBJ whole genome shotgun (WGS) entry which is preliminary data.</text>
</comment>
<evidence type="ECO:0000259" key="1">
    <source>
        <dbReference type="PROSITE" id="PS51832"/>
    </source>
</evidence>
<dbReference type="SUPFAM" id="SSF109604">
    <property type="entry name" value="HD-domain/PDEase-like"/>
    <property type="match status" value="1"/>
</dbReference>
<dbReference type="Gene3D" id="1.10.3210.10">
    <property type="entry name" value="Hypothetical protein af1432"/>
    <property type="match status" value="1"/>
</dbReference>
<dbReference type="RefSeq" id="WP_377918713.1">
    <property type="nucleotide sequence ID" value="NZ_JBHRZT010000073.1"/>
</dbReference>
<dbReference type="PANTHER" id="PTHR43155">
    <property type="entry name" value="CYCLIC DI-GMP PHOSPHODIESTERASE PA4108-RELATED"/>
    <property type="match status" value="1"/>
</dbReference>
<dbReference type="PROSITE" id="PS51832">
    <property type="entry name" value="HD_GYP"/>
    <property type="match status" value="1"/>
</dbReference>
<sequence length="356" mass="40810">MKARVNQIKEGYILLEDVVVNRNQVIIRKNTVITNELIQVLKAYLVKEIEVQVAKLVSEQEASSEKQEVSLRREMDGSFISQYLQVSEHYKEMYLDWGRGAIIQIGQIREILLPLLEGANHYLYQIFSLHHYSTKEAYIYQHPVAVSLIANLIGRNIGLSKGECIQLAIAGFLIDCGMCKINPSITLKKGTLSKDEYEEIKKHPIYSYQMVKNISTLNHESKLAILQHHERMDGSGYPLKIGQAKIHTFSQILAVADVYHAMTSERVYRKKQSPFKVLEEMTQDSFGKFDIQYVQALIKAISNFSVGTKVRLTNNEIGEIVFINPQNPIRPLIKMENNNNFVNLLQHVDLYIDEVI</sequence>
<dbReference type="EC" id="3.1.4.-" evidence="2"/>
<keyword evidence="2" id="KW-0378">Hydrolase</keyword>
<accession>A0ABV8BAY7</accession>
<evidence type="ECO:0000313" key="3">
    <source>
        <dbReference type="Proteomes" id="UP001595752"/>
    </source>
</evidence>
<name>A0ABV8BAY7_9BACI</name>
<dbReference type="InterPro" id="IPR037522">
    <property type="entry name" value="HD_GYP_dom"/>
</dbReference>